<evidence type="ECO:0000313" key="1">
    <source>
        <dbReference type="EMBL" id="PAU81123.1"/>
    </source>
</evidence>
<dbReference type="OrthoDB" id="6167943at2"/>
<organism evidence="1 2">
    <name type="scientific">Halovibrio salipaludis</name>
    <dbReference type="NCBI Taxonomy" id="2032626"/>
    <lineage>
        <taxon>Bacteria</taxon>
        <taxon>Pseudomonadati</taxon>
        <taxon>Pseudomonadota</taxon>
        <taxon>Gammaproteobacteria</taxon>
        <taxon>Oceanospirillales</taxon>
        <taxon>Halomonadaceae</taxon>
        <taxon>Halovibrio</taxon>
    </lineage>
</organism>
<dbReference type="EMBL" id="NSKD01000002">
    <property type="protein sequence ID" value="PAU81123.1"/>
    <property type="molecule type" value="Genomic_DNA"/>
</dbReference>
<gene>
    <name evidence="1" type="ORF">CK501_06065</name>
</gene>
<sequence length="81" mass="9372">MNRPKFDPDYVQISIREAAEVLGVSLQQLDELRRTDENFPDGFKGQHNWLDPIKFRLADVYQYSKYLMAESKPVKGADPPS</sequence>
<dbReference type="RefSeq" id="WP_095616849.1">
    <property type="nucleotide sequence ID" value="NZ_NSKD01000002.1"/>
</dbReference>
<evidence type="ECO:0000313" key="2">
    <source>
        <dbReference type="Proteomes" id="UP000218896"/>
    </source>
</evidence>
<name>A0A2A2F995_9GAMM</name>
<keyword evidence="2" id="KW-1185">Reference proteome</keyword>
<comment type="caution">
    <text evidence="1">The sequence shown here is derived from an EMBL/GenBank/DDBJ whole genome shotgun (WGS) entry which is preliminary data.</text>
</comment>
<reference evidence="1 2" key="1">
    <citation type="submission" date="2017-08" db="EMBL/GenBank/DDBJ databases">
        <title>Halovibrio sewagensis sp. nov., isolated from wastewater of high salinity.</title>
        <authorList>
            <person name="Dong X."/>
            <person name="Zhang G."/>
        </authorList>
    </citation>
    <scope>NUCLEOTIDE SEQUENCE [LARGE SCALE GENOMIC DNA]</scope>
    <source>
        <strain evidence="1 2">YL5-2</strain>
    </source>
</reference>
<dbReference type="AlphaFoldDB" id="A0A2A2F995"/>
<dbReference type="Proteomes" id="UP000218896">
    <property type="component" value="Unassembled WGS sequence"/>
</dbReference>
<evidence type="ECO:0008006" key="3">
    <source>
        <dbReference type="Google" id="ProtNLM"/>
    </source>
</evidence>
<proteinExistence type="predicted"/>
<accession>A0A2A2F995</accession>
<protein>
    <recommendedName>
        <fullName evidence="3">DNA-binding protein</fullName>
    </recommendedName>
</protein>